<evidence type="ECO:0000256" key="1">
    <source>
        <dbReference type="SAM" id="Phobius"/>
    </source>
</evidence>
<dbReference type="InterPro" id="IPR055963">
    <property type="entry name" value="DUF7541"/>
</dbReference>
<gene>
    <name evidence="2" type="ORF">SAMN04488556_3105</name>
</gene>
<proteinExistence type="predicted"/>
<dbReference type="AlphaFoldDB" id="A0A1I6TGT7"/>
<accession>A0A1I6TGT7</accession>
<feature type="transmembrane region" description="Helical" evidence="1">
    <location>
        <begin position="66"/>
        <end position="88"/>
    </location>
</feature>
<feature type="transmembrane region" description="Helical" evidence="1">
    <location>
        <begin position="12"/>
        <end position="45"/>
    </location>
</feature>
<protein>
    <recommendedName>
        <fullName evidence="4">Cox cluster protein</fullName>
    </recommendedName>
</protein>
<dbReference type="Proteomes" id="UP000199199">
    <property type="component" value="Unassembled WGS sequence"/>
</dbReference>
<feature type="transmembrane region" description="Helical" evidence="1">
    <location>
        <begin position="100"/>
        <end position="124"/>
    </location>
</feature>
<reference evidence="3" key="1">
    <citation type="submission" date="2016-10" db="EMBL/GenBank/DDBJ databases">
        <authorList>
            <person name="Varghese N."/>
            <person name="Submissions S."/>
        </authorList>
    </citation>
    <scope>NUCLEOTIDE SEQUENCE [LARGE SCALE GENOMIC DNA]</scope>
    <source>
        <strain evidence="3">DSM 22427</strain>
    </source>
</reference>
<dbReference type="RefSeq" id="WP_092905777.1">
    <property type="nucleotide sequence ID" value="NZ_FOZS01000003.1"/>
</dbReference>
<evidence type="ECO:0000313" key="3">
    <source>
        <dbReference type="Proteomes" id="UP000199199"/>
    </source>
</evidence>
<organism evidence="2 3">
    <name type="scientific">Halostagnicola kamekurae</name>
    <dbReference type="NCBI Taxonomy" id="619731"/>
    <lineage>
        <taxon>Archaea</taxon>
        <taxon>Methanobacteriati</taxon>
        <taxon>Methanobacteriota</taxon>
        <taxon>Stenosarchaea group</taxon>
        <taxon>Halobacteria</taxon>
        <taxon>Halobacteriales</taxon>
        <taxon>Natrialbaceae</taxon>
        <taxon>Halostagnicola</taxon>
    </lineage>
</organism>
<sequence length="137" mass="13790">MDQPTDQRRSSPWPIVAAFGIVATEAGVLFGLVAIAIAGVLAVGASGAGMVYEAGYTTDRWRPLRIIGAVIAGLAAAVWIAVAGTISPATMVDATATDGIAVRAAIVLAGAVVLVLAGSVGPIVMRERVSDGSDIEF</sequence>
<keyword evidence="1" id="KW-0472">Membrane</keyword>
<name>A0A1I6TGT7_9EURY</name>
<dbReference type="OrthoDB" id="206484at2157"/>
<dbReference type="Pfam" id="PF24396">
    <property type="entry name" value="DUF7541"/>
    <property type="match status" value="1"/>
</dbReference>
<keyword evidence="1" id="KW-1133">Transmembrane helix</keyword>
<evidence type="ECO:0008006" key="4">
    <source>
        <dbReference type="Google" id="ProtNLM"/>
    </source>
</evidence>
<keyword evidence="1" id="KW-0812">Transmembrane</keyword>
<dbReference type="EMBL" id="FOZS01000003">
    <property type="protein sequence ID" value="SFS88376.1"/>
    <property type="molecule type" value="Genomic_DNA"/>
</dbReference>
<keyword evidence="3" id="KW-1185">Reference proteome</keyword>
<evidence type="ECO:0000313" key="2">
    <source>
        <dbReference type="EMBL" id="SFS88376.1"/>
    </source>
</evidence>